<dbReference type="VEuPathDB" id="FungiDB:NECHADRAFT_88879"/>
<dbReference type="InterPro" id="IPR001650">
    <property type="entry name" value="Helicase_C-like"/>
</dbReference>
<dbReference type="SMART" id="SM00487">
    <property type="entry name" value="DEXDc"/>
    <property type="match status" value="1"/>
</dbReference>
<dbReference type="InterPro" id="IPR014001">
    <property type="entry name" value="Helicase_ATP-bd"/>
</dbReference>
<dbReference type="PROSITE" id="PS51194">
    <property type="entry name" value="HELICASE_CTER"/>
    <property type="match status" value="1"/>
</dbReference>
<dbReference type="eggNOG" id="KOG0353">
    <property type="taxonomic scope" value="Eukaryota"/>
</dbReference>
<dbReference type="STRING" id="660122.C7ZMM1"/>
<comment type="catalytic activity">
    <reaction evidence="4">
        <text>Couples ATP hydrolysis with the unwinding of duplex DNA by translocating in the 3'-5' direction.</text>
        <dbReference type="EC" id="5.6.2.4"/>
    </reaction>
</comment>
<dbReference type="Pfam" id="PF00271">
    <property type="entry name" value="Helicase_C"/>
    <property type="match status" value="1"/>
</dbReference>
<protein>
    <recommendedName>
        <fullName evidence="5">DNA 3'-5' helicase</fullName>
        <ecNumber evidence="5">5.6.2.4</ecNumber>
    </recommendedName>
</protein>
<dbReference type="EMBL" id="GG698956">
    <property type="protein sequence ID" value="EEU34734.1"/>
    <property type="molecule type" value="Genomic_DNA"/>
</dbReference>
<dbReference type="InterPro" id="IPR011545">
    <property type="entry name" value="DEAD/DEAH_box_helicase_dom"/>
</dbReference>
<dbReference type="GeneID" id="9678872"/>
<evidence type="ECO:0000259" key="7">
    <source>
        <dbReference type="PROSITE" id="PS51192"/>
    </source>
</evidence>
<keyword evidence="3" id="KW-0067">ATP-binding</keyword>
<feature type="compositionally biased region" description="Basic and acidic residues" evidence="6">
    <location>
        <begin position="18"/>
        <end position="41"/>
    </location>
</feature>
<dbReference type="EMBL" id="GG699100">
    <property type="protein sequence ID" value="EEU33347.1"/>
    <property type="molecule type" value="Genomic_DNA"/>
</dbReference>
<dbReference type="OrthoDB" id="10261556at2759"/>
<dbReference type="GO" id="GO:0009378">
    <property type="term" value="F:four-way junction helicase activity"/>
    <property type="evidence" value="ECO:0007669"/>
    <property type="project" value="TreeGrafter"/>
</dbReference>
<dbReference type="PANTHER" id="PTHR13710:SF154">
    <property type="entry name" value="RECQ HELICASE, PUTATIVE (AFU_ORTHOLOGUE AFUA_6G14720)-RELATED"/>
    <property type="match status" value="1"/>
</dbReference>
<feature type="region of interest" description="Disordered" evidence="6">
    <location>
        <begin position="751"/>
        <end position="785"/>
    </location>
</feature>
<dbReference type="Gene3D" id="3.40.50.300">
    <property type="entry name" value="P-loop containing nucleotide triphosphate hydrolases"/>
    <property type="match status" value="2"/>
</dbReference>
<dbReference type="PROSITE" id="PS51192">
    <property type="entry name" value="HELICASE_ATP_BIND_1"/>
    <property type="match status" value="1"/>
</dbReference>
<evidence type="ECO:0000256" key="6">
    <source>
        <dbReference type="SAM" id="MobiDB-lite"/>
    </source>
</evidence>
<accession>C7ZMM1</accession>
<dbReference type="PANTHER" id="PTHR13710">
    <property type="entry name" value="DNA HELICASE RECQ FAMILY MEMBER"/>
    <property type="match status" value="1"/>
</dbReference>
<evidence type="ECO:0000313" key="11">
    <source>
        <dbReference type="Proteomes" id="UP000005206"/>
    </source>
</evidence>
<dbReference type="Pfam" id="PF12013">
    <property type="entry name" value="OrsD"/>
    <property type="match status" value="1"/>
</dbReference>
<evidence type="ECO:0000256" key="2">
    <source>
        <dbReference type="ARBA" id="ARBA00022741"/>
    </source>
</evidence>
<dbReference type="KEGG" id="nhe:NECHADRAFT_89188"/>
<dbReference type="VEuPathDB" id="FungiDB:NECHADRAFT_89188"/>
<organism evidence="10 11">
    <name type="scientific">Fusarium vanettenii (strain ATCC MYA-4622 / CBS 123669 / FGSC 9596 / NRRL 45880 / 77-13-4)</name>
    <name type="common">Fusarium solani subsp. pisi</name>
    <dbReference type="NCBI Taxonomy" id="660122"/>
    <lineage>
        <taxon>Eukaryota</taxon>
        <taxon>Fungi</taxon>
        <taxon>Dikarya</taxon>
        <taxon>Ascomycota</taxon>
        <taxon>Pezizomycotina</taxon>
        <taxon>Sordariomycetes</taxon>
        <taxon>Hypocreomycetidae</taxon>
        <taxon>Hypocreales</taxon>
        <taxon>Nectriaceae</taxon>
        <taxon>Fusarium</taxon>
        <taxon>Fusarium solani species complex</taxon>
        <taxon>Fusarium vanettenii</taxon>
    </lineage>
</organism>
<dbReference type="AlphaFoldDB" id="C7ZMM1"/>
<reference evidence="10 11" key="1">
    <citation type="journal article" date="2009" name="PLoS Genet.">
        <title>The genome of Nectria haematococca: contribution of supernumerary chromosomes to gene expansion.</title>
        <authorList>
            <person name="Coleman J.J."/>
            <person name="Rounsley S.D."/>
            <person name="Rodriguez-Carres M."/>
            <person name="Kuo A."/>
            <person name="Wasmann C.C."/>
            <person name="Grimwood J."/>
            <person name="Schmutz J."/>
            <person name="Taga M."/>
            <person name="White G.J."/>
            <person name="Zhou S."/>
            <person name="Schwartz D.C."/>
            <person name="Freitag M."/>
            <person name="Ma L.J."/>
            <person name="Danchin E.G."/>
            <person name="Henrissat B."/>
            <person name="Coutinho P.M."/>
            <person name="Nelson D.R."/>
            <person name="Straney D."/>
            <person name="Napoli C.A."/>
            <person name="Barker B.M."/>
            <person name="Gribskov M."/>
            <person name="Rep M."/>
            <person name="Kroken S."/>
            <person name="Molnar I."/>
            <person name="Rensing C."/>
            <person name="Kennell J.C."/>
            <person name="Zamora J."/>
            <person name="Farman M.L."/>
            <person name="Selker E.U."/>
            <person name="Salamov A."/>
            <person name="Shapiro H."/>
            <person name="Pangilinan J."/>
            <person name="Lindquist E."/>
            <person name="Lamers C."/>
            <person name="Grigoriev I.V."/>
            <person name="Geiser D.M."/>
            <person name="Covert S.F."/>
            <person name="Temporini E."/>
            <person name="Vanetten H.D."/>
        </authorList>
    </citation>
    <scope>NUCLEOTIDE SEQUENCE [LARGE SCALE GENOMIC DNA]</scope>
    <source>
        <strain evidence="10">77-13-4</strain>
        <strain evidence="11">ATCC MYA-4622 / CBS 123669 / FGSC 9596 / NRRL 45880 / 77-13-4</strain>
    </source>
</reference>
<keyword evidence="11" id="KW-1185">Reference proteome</keyword>
<dbReference type="GeneID" id="9667205"/>
<gene>
    <name evidence="10" type="ORF">NECHADRAFT_88879</name>
    <name evidence="9" type="ORF">NECHADRAFT_89188</name>
</gene>
<evidence type="ECO:0000256" key="3">
    <source>
        <dbReference type="ARBA" id="ARBA00022840"/>
    </source>
</evidence>
<dbReference type="GO" id="GO:0003676">
    <property type="term" value="F:nucleic acid binding"/>
    <property type="evidence" value="ECO:0007669"/>
    <property type="project" value="InterPro"/>
</dbReference>
<feature type="domain" description="Helicase C-terminal" evidence="8">
    <location>
        <begin position="1012"/>
        <end position="1167"/>
    </location>
</feature>
<dbReference type="HOGENOM" id="CLU_001104_5_2_1"/>
<dbReference type="Proteomes" id="UP000005206">
    <property type="component" value="Unassembled WGS sequence"/>
</dbReference>
<dbReference type="GO" id="GO:0005694">
    <property type="term" value="C:chromosome"/>
    <property type="evidence" value="ECO:0007669"/>
    <property type="project" value="TreeGrafter"/>
</dbReference>
<keyword evidence="2" id="KW-0547">Nucleotide-binding</keyword>
<evidence type="ECO:0000259" key="8">
    <source>
        <dbReference type="PROSITE" id="PS51194"/>
    </source>
</evidence>
<feature type="region of interest" description="Disordered" evidence="6">
    <location>
        <begin position="1"/>
        <end position="41"/>
    </location>
</feature>
<dbReference type="GO" id="GO:0005524">
    <property type="term" value="F:ATP binding"/>
    <property type="evidence" value="ECO:0007669"/>
    <property type="project" value="UniProtKB-KW"/>
</dbReference>
<evidence type="ECO:0000256" key="1">
    <source>
        <dbReference type="ARBA" id="ARBA00005446"/>
    </source>
</evidence>
<evidence type="ECO:0000313" key="9">
    <source>
        <dbReference type="EMBL" id="EEU33347.1"/>
    </source>
</evidence>
<dbReference type="EC" id="5.6.2.4" evidence="5"/>
<dbReference type="RefSeq" id="XP_003040447.1">
    <property type="nucleotide sequence ID" value="XM_003040401.1"/>
</dbReference>
<dbReference type="InterPro" id="IPR022698">
    <property type="entry name" value="OrsD"/>
</dbReference>
<name>C7ZMM1_FUSV7</name>
<comment type="similarity">
    <text evidence="1">Belongs to the helicase family. RecQ subfamily.</text>
</comment>
<dbReference type="GO" id="GO:0005737">
    <property type="term" value="C:cytoplasm"/>
    <property type="evidence" value="ECO:0007669"/>
    <property type="project" value="TreeGrafter"/>
</dbReference>
<evidence type="ECO:0000313" key="10">
    <source>
        <dbReference type="EMBL" id="EEU34734.1"/>
    </source>
</evidence>
<feature type="domain" description="Helicase ATP-binding" evidence="7">
    <location>
        <begin position="824"/>
        <end position="982"/>
    </location>
</feature>
<evidence type="ECO:0000256" key="5">
    <source>
        <dbReference type="ARBA" id="ARBA00034808"/>
    </source>
</evidence>
<dbReference type="GO" id="GO:0000724">
    <property type="term" value="P:double-strand break repair via homologous recombination"/>
    <property type="evidence" value="ECO:0007669"/>
    <property type="project" value="TreeGrafter"/>
</dbReference>
<dbReference type="SUPFAM" id="SSF52540">
    <property type="entry name" value="P-loop containing nucleoside triphosphate hydrolases"/>
    <property type="match status" value="1"/>
</dbReference>
<sequence length="1235" mass="139482">MMVRARPTDSPGSNGPEHQGDTRESASHDHDHDHDHHHHAEGTELGEEWLIYNGEYQSLICVFHGYAVRNLEGHLRDRHPDINHRARSDLVRRHKGLQLQGPASEQLVQHGALNPTRAVKGLTVHRGFACTWPGCRHLTPSWKCLRVHFNDEHDMKGARARADLWTSVYLQTFFTGPKRAIYYFCVGVSIGGSDAVSAAGDPLTPQEEQEKMQKVMEEGILRHETTNWLKRTGWMAGRDDDELRRMATALDRLFFDRCIGGLKSMPLMTRLLLASPHPHDAHSRPFGPLQEKTSMDRYLVYVKRFLCYCLNVLSLEEDALFAEHGFRFTHAQRASLELLWAHLQDEEQSGEGLQEEILQILADFWMQRLDGDPFASPLWHFVGVLGIDGETGQLRPAHLFTYVLAGLVFTGRALLGEWAIPTRERAGMTDLAQRKIAQETSSRLMVSWSKDGEIMYFMGKPILMEKIRHMVARMTKDAEDLLWGQLMFKEGDDERFILPLDGIEDDLTHTRRGRSFIHTNDLAGKEVEMLEDLVMGSRKTEFLDRAGEWKWAGIRKYLKLVKKFEEFLLLLSHITGGQPSRGEEITGLRLVNGINRDRNVFVIDGDVIPRFLPERIGQLLVMYMVYIRPLMDRWEADRWELYGKMAPPSDFIWHNETGPWESSHWRHIAIAISKKHARDRGAARADFEDGDDDDESEQYEAPDDLAACHTGQTAANYGVTIDVLKRLTAESLDIFGQVSRRWHKFLGCDAQQQSALEPPPSTSSSKRKGAAESGGEEKKCHPPRKRAKIASLETLRAGMTAAVGDKKKDDMILRALRAQEEAVRLAAAKQSPLVAVLPTGGGKSLVFMVPAMLAGAGVTIVVAPFAELKRQLVTRCVDAGLDCKSWPEARESWPRVTLVSAEAAVTDDFLQWAADLSVRGRLDRVVIDECHLSFTAAETYRAKLRCLVLLRSLGCPFVFLTGTLPPLRQRDLEEAMQLQAPLYIRASSHRLNVRYSVLRVRNGRGVMEVKRLVDARLPRLAPGEKGVIYCTSHAKCRALARQLGCHYYHAQRDDSDAQFLAQREQGFQAWVNGEIPYIVATAALGTGLDVAGIVHVIHLEAPFNIDAVRCDNCRRDELLWKKRFEAALEEIEELGKMGCRICWMFDGVKEAGHQWGTCGATAEKDLSFSSCMNFQGLVNYKKDPQARFLSCFYCHVSQELCRDGYETKGASYRWKHAVVPVALAAVTEADIWSQV</sequence>
<dbReference type="KEGG" id="nhe:NECHADRAFT_88879"/>
<dbReference type="InterPro" id="IPR027417">
    <property type="entry name" value="P-loop_NTPase"/>
</dbReference>
<dbReference type="RefSeq" id="XP_003039060.1">
    <property type="nucleotide sequence ID" value="XM_003039014.1"/>
</dbReference>
<dbReference type="Pfam" id="PF00270">
    <property type="entry name" value="DEAD"/>
    <property type="match status" value="1"/>
</dbReference>
<dbReference type="GO" id="GO:0043138">
    <property type="term" value="F:3'-5' DNA helicase activity"/>
    <property type="evidence" value="ECO:0007669"/>
    <property type="project" value="UniProtKB-EC"/>
</dbReference>
<dbReference type="eggNOG" id="KOG0351">
    <property type="taxonomic scope" value="Eukaryota"/>
</dbReference>
<proteinExistence type="inferred from homology"/>
<evidence type="ECO:0000256" key="4">
    <source>
        <dbReference type="ARBA" id="ARBA00034617"/>
    </source>
</evidence>